<evidence type="ECO:0000313" key="6">
    <source>
        <dbReference type="EMBL" id="SDO36135.1"/>
    </source>
</evidence>
<dbReference type="STRING" id="1090615.SAMN04515671_0693"/>
<evidence type="ECO:0000256" key="1">
    <source>
        <dbReference type="ARBA" id="ARBA00004196"/>
    </source>
</evidence>
<name>A0A1H0IXG8_9ACTN</name>
<evidence type="ECO:0000256" key="2">
    <source>
        <dbReference type="ARBA" id="ARBA00007639"/>
    </source>
</evidence>
<dbReference type="InterPro" id="IPR025997">
    <property type="entry name" value="SBP_2_dom"/>
</dbReference>
<dbReference type="SUPFAM" id="SSF53822">
    <property type="entry name" value="Periplasmic binding protein-like I"/>
    <property type="match status" value="1"/>
</dbReference>
<dbReference type="InterPro" id="IPR028082">
    <property type="entry name" value="Peripla_BP_I"/>
</dbReference>
<reference evidence="6 7" key="1">
    <citation type="submission" date="2016-10" db="EMBL/GenBank/DDBJ databases">
        <authorList>
            <person name="de Groot N.N."/>
        </authorList>
    </citation>
    <scope>NUCLEOTIDE SEQUENCE [LARGE SCALE GENOMIC DNA]</scope>
    <source>
        <strain evidence="7">P4-7,KCTC 19426,CECT 7604</strain>
    </source>
</reference>
<dbReference type="Proteomes" id="UP000198741">
    <property type="component" value="Chromosome I"/>
</dbReference>
<dbReference type="Gene3D" id="3.40.50.2300">
    <property type="match status" value="2"/>
</dbReference>
<proteinExistence type="inferred from homology"/>
<dbReference type="AlphaFoldDB" id="A0A1H0IXG8"/>
<evidence type="ECO:0000256" key="3">
    <source>
        <dbReference type="ARBA" id="ARBA00022729"/>
    </source>
</evidence>
<comment type="similarity">
    <text evidence="2">Belongs to the bacterial solute-binding protein 2 family.</text>
</comment>
<organism evidence="6 7">
    <name type="scientific">Nakamurella panacisegetis</name>
    <dbReference type="NCBI Taxonomy" id="1090615"/>
    <lineage>
        <taxon>Bacteria</taxon>
        <taxon>Bacillati</taxon>
        <taxon>Actinomycetota</taxon>
        <taxon>Actinomycetes</taxon>
        <taxon>Nakamurellales</taxon>
        <taxon>Nakamurellaceae</taxon>
        <taxon>Nakamurella</taxon>
    </lineage>
</organism>
<accession>A0A1H0IXG8</accession>
<keyword evidence="7" id="KW-1185">Reference proteome</keyword>
<comment type="subcellular location">
    <subcellularLocation>
        <location evidence="1">Cell envelope</location>
    </subcellularLocation>
</comment>
<feature type="domain" description="Periplasmic binding protein" evidence="5">
    <location>
        <begin position="74"/>
        <end position="328"/>
    </location>
</feature>
<evidence type="ECO:0000256" key="4">
    <source>
        <dbReference type="SAM" id="MobiDB-lite"/>
    </source>
</evidence>
<dbReference type="EMBL" id="LT629710">
    <property type="protein sequence ID" value="SDO36135.1"/>
    <property type="molecule type" value="Genomic_DNA"/>
</dbReference>
<dbReference type="Pfam" id="PF13407">
    <property type="entry name" value="Peripla_BP_4"/>
    <property type="match status" value="1"/>
</dbReference>
<evidence type="ECO:0000313" key="7">
    <source>
        <dbReference type="Proteomes" id="UP000198741"/>
    </source>
</evidence>
<dbReference type="GO" id="GO:0030246">
    <property type="term" value="F:carbohydrate binding"/>
    <property type="evidence" value="ECO:0007669"/>
    <property type="project" value="UniProtKB-ARBA"/>
</dbReference>
<protein>
    <submittedName>
        <fullName evidence="6">Ribose transport system substrate-binding protein</fullName>
    </submittedName>
</protein>
<sequence length="358" mass="36352">MAESPIMNVVPPRSPWRSTHRAVLVCRRAAMVSAAGITIVLAACSGSAGLPGTSVPTSAASSPGTSSTAVPRRIGLVTPTGSDAFGDAVTESIAAQIKAAGADLIRCDPGDDPNLVLDCARRLATEHVDAWIVVRPGDVGAALCDVGPKGVPLIAVAASPLSCQTAGVGADDRQAGLLIGRELGGVPRNSSDCARSTLVIVNDSASASVSTERVAGIRAGFSALCPGAAVRVLDAGTQDRAYDAFRAVFPVLPEGILVAAVNDAAALGVVAATPDGRANQVTVAAIGADQQARCEMTKNPVWLGDAALFPDRYGQVAVPALLKALAGQHIPRNLYIQTTFVTPATLGRYYGTGDCPAK</sequence>
<dbReference type="PANTHER" id="PTHR46847">
    <property type="entry name" value="D-ALLOSE-BINDING PERIPLASMIC PROTEIN-RELATED"/>
    <property type="match status" value="1"/>
</dbReference>
<dbReference type="GO" id="GO:0030313">
    <property type="term" value="C:cell envelope"/>
    <property type="evidence" value="ECO:0007669"/>
    <property type="project" value="UniProtKB-SubCell"/>
</dbReference>
<evidence type="ECO:0000259" key="5">
    <source>
        <dbReference type="Pfam" id="PF13407"/>
    </source>
</evidence>
<dbReference type="PANTHER" id="PTHR46847:SF1">
    <property type="entry name" value="D-ALLOSE-BINDING PERIPLASMIC PROTEIN-RELATED"/>
    <property type="match status" value="1"/>
</dbReference>
<feature type="region of interest" description="Disordered" evidence="4">
    <location>
        <begin position="52"/>
        <end position="71"/>
    </location>
</feature>
<gene>
    <name evidence="6" type="ORF">SAMN04515671_0693</name>
</gene>
<keyword evidence="3" id="KW-0732">Signal</keyword>